<accession>A0ABT4SFY0</accession>
<name>A0ABT4SFY0_9ACTN</name>
<dbReference type="Proteomes" id="UP001144036">
    <property type="component" value="Unassembled WGS sequence"/>
</dbReference>
<keyword evidence="4" id="KW-1185">Reference proteome</keyword>
<evidence type="ECO:0000256" key="1">
    <source>
        <dbReference type="ARBA" id="ARBA00023002"/>
    </source>
</evidence>
<evidence type="ECO:0000313" key="3">
    <source>
        <dbReference type="EMBL" id="MDA0635831.1"/>
    </source>
</evidence>
<dbReference type="PANTHER" id="PTHR35176">
    <property type="entry name" value="HEME OXYGENASE HI_0854-RELATED"/>
    <property type="match status" value="1"/>
</dbReference>
<sequence length="136" mass="14609">MSIPLSDSARSLLKAPNLGVLATLNPGGGPQTSVVWVGTDGDDVVISSQAGRRKVRNLERDPRASLSVFDLSEPDRYVEVRGIATITEDEGRRLAVRLAEEYAGEGAGEEYLRLPPELVRVTIRITPQRVTGNAAG</sequence>
<dbReference type="PANTHER" id="PTHR35176:SF6">
    <property type="entry name" value="HEME OXYGENASE HI_0854-RELATED"/>
    <property type="match status" value="1"/>
</dbReference>
<dbReference type="InterPro" id="IPR012349">
    <property type="entry name" value="Split_barrel_FMN-bd"/>
</dbReference>
<reference evidence="3" key="1">
    <citation type="submission" date="2022-11" db="EMBL/GenBank/DDBJ databases">
        <title>Nonomuraea corallina sp. nov., a new species of the genus Nonomuraea isolated from sea side sediment in Thai sea.</title>
        <authorList>
            <person name="Ngamcharungchit C."/>
            <person name="Matsumoto A."/>
            <person name="Suriyachadkun C."/>
            <person name="Panbangred W."/>
            <person name="Inahashi Y."/>
            <person name="Intra B."/>
        </authorList>
    </citation>
    <scope>NUCLEOTIDE SEQUENCE</scope>
    <source>
        <strain evidence="3">MCN248</strain>
    </source>
</reference>
<keyword evidence="1" id="KW-0560">Oxidoreductase</keyword>
<dbReference type="NCBIfam" id="TIGR03618">
    <property type="entry name" value="Rv1155_F420"/>
    <property type="match status" value="1"/>
</dbReference>
<dbReference type="Gene3D" id="2.30.110.10">
    <property type="entry name" value="Electron Transport, Fmn-binding Protein, Chain A"/>
    <property type="match status" value="1"/>
</dbReference>
<dbReference type="InterPro" id="IPR052019">
    <property type="entry name" value="F420H2_bilvrd_red/Heme_oxyg"/>
</dbReference>
<protein>
    <submittedName>
        <fullName evidence="3">PPOX class F420-dependent oxidoreductase</fullName>
    </submittedName>
</protein>
<dbReference type="SUPFAM" id="SSF50475">
    <property type="entry name" value="FMN-binding split barrel"/>
    <property type="match status" value="1"/>
</dbReference>
<dbReference type="Pfam" id="PF01243">
    <property type="entry name" value="PNPOx_N"/>
    <property type="match status" value="1"/>
</dbReference>
<organism evidence="3 4">
    <name type="scientific">Nonomuraea corallina</name>
    <dbReference type="NCBI Taxonomy" id="2989783"/>
    <lineage>
        <taxon>Bacteria</taxon>
        <taxon>Bacillati</taxon>
        <taxon>Actinomycetota</taxon>
        <taxon>Actinomycetes</taxon>
        <taxon>Streptosporangiales</taxon>
        <taxon>Streptosporangiaceae</taxon>
        <taxon>Nonomuraea</taxon>
    </lineage>
</organism>
<dbReference type="InterPro" id="IPR019920">
    <property type="entry name" value="F420-binding_dom_put"/>
</dbReference>
<proteinExistence type="predicted"/>
<feature type="domain" description="Pyridoxamine 5'-phosphate oxidase N-terminal" evidence="2">
    <location>
        <begin position="6"/>
        <end position="131"/>
    </location>
</feature>
<evidence type="ECO:0000259" key="2">
    <source>
        <dbReference type="Pfam" id="PF01243"/>
    </source>
</evidence>
<dbReference type="EMBL" id="JAPNNL010000083">
    <property type="protein sequence ID" value="MDA0635831.1"/>
    <property type="molecule type" value="Genomic_DNA"/>
</dbReference>
<comment type="caution">
    <text evidence="3">The sequence shown here is derived from an EMBL/GenBank/DDBJ whole genome shotgun (WGS) entry which is preliminary data.</text>
</comment>
<evidence type="ECO:0000313" key="4">
    <source>
        <dbReference type="Proteomes" id="UP001144036"/>
    </source>
</evidence>
<dbReference type="RefSeq" id="WP_270156688.1">
    <property type="nucleotide sequence ID" value="NZ_JAPNNL010000083.1"/>
</dbReference>
<gene>
    <name evidence="3" type="ORF">OUY22_20615</name>
</gene>
<dbReference type="InterPro" id="IPR011576">
    <property type="entry name" value="Pyridox_Oxase_N"/>
</dbReference>